<evidence type="ECO:0000256" key="1">
    <source>
        <dbReference type="SAM" id="MobiDB-lite"/>
    </source>
</evidence>
<accession>A0ABD0SDL8</accession>
<dbReference type="Proteomes" id="UP001549921">
    <property type="component" value="Unassembled WGS sequence"/>
</dbReference>
<organism evidence="2 3">
    <name type="scientific">Loxostege sticticalis</name>
    <name type="common">Beet webworm moth</name>
    <dbReference type="NCBI Taxonomy" id="481309"/>
    <lineage>
        <taxon>Eukaryota</taxon>
        <taxon>Metazoa</taxon>
        <taxon>Ecdysozoa</taxon>
        <taxon>Arthropoda</taxon>
        <taxon>Hexapoda</taxon>
        <taxon>Insecta</taxon>
        <taxon>Pterygota</taxon>
        <taxon>Neoptera</taxon>
        <taxon>Endopterygota</taxon>
        <taxon>Lepidoptera</taxon>
        <taxon>Glossata</taxon>
        <taxon>Ditrysia</taxon>
        <taxon>Pyraloidea</taxon>
        <taxon>Crambidae</taxon>
        <taxon>Pyraustinae</taxon>
        <taxon>Loxostege</taxon>
    </lineage>
</organism>
<reference evidence="2 3" key="1">
    <citation type="submission" date="2024-06" db="EMBL/GenBank/DDBJ databases">
        <title>A chromosome-level genome assembly of beet webworm, Loxostege sticticalis.</title>
        <authorList>
            <person name="Zhang Y."/>
        </authorList>
    </citation>
    <scope>NUCLEOTIDE SEQUENCE [LARGE SCALE GENOMIC DNA]</scope>
    <source>
        <strain evidence="2">AQ028</strain>
        <tissue evidence="2">Male pupae</tissue>
    </source>
</reference>
<dbReference type="EMBL" id="JBEDNZ010000024">
    <property type="protein sequence ID" value="KAL0811403.1"/>
    <property type="molecule type" value="Genomic_DNA"/>
</dbReference>
<protein>
    <submittedName>
        <fullName evidence="2">Uncharacterized protein</fullName>
    </submittedName>
</protein>
<sequence length="149" mass="16816">MAKFLKSIFQPTDVRRTVSYEGSSEDDREPPLDGRRKLSISRSGRMKQAQKKRLSLSLDIYGAEGQNLPTEKPKSVEYHVNPASPPIRDNSNQRRRSGDSRTSTDSGKVVLRSQRNQVTVVSKEKRNTNPVVMSPDDEIDSAFEIIDKP</sequence>
<evidence type="ECO:0000313" key="2">
    <source>
        <dbReference type="EMBL" id="KAL0811403.1"/>
    </source>
</evidence>
<comment type="caution">
    <text evidence="2">The sequence shown here is derived from an EMBL/GenBank/DDBJ whole genome shotgun (WGS) entry which is preliminary data.</text>
</comment>
<feature type="region of interest" description="Disordered" evidence="1">
    <location>
        <begin position="65"/>
        <end position="116"/>
    </location>
</feature>
<proteinExistence type="predicted"/>
<gene>
    <name evidence="2" type="ORF">ABMA28_009806</name>
</gene>
<feature type="region of interest" description="Disordered" evidence="1">
    <location>
        <begin position="17"/>
        <end position="51"/>
    </location>
</feature>
<evidence type="ECO:0000313" key="3">
    <source>
        <dbReference type="Proteomes" id="UP001549921"/>
    </source>
</evidence>
<name>A0ABD0SDL8_LOXSC</name>
<dbReference type="AlphaFoldDB" id="A0ABD0SDL8"/>